<keyword evidence="7" id="KW-0627">Porphyrin biosynthesis</keyword>
<dbReference type="RefSeq" id="WP_225673971.1">
    <property type="nucleotide sequence ID" value="NZ_JAEDAH010000043.1"/>
</dbReference>
<comment type="caution">
    <text evidence="10">The sequence shown here is derived from an EMBL/GenBank/DDBJ whole genome shotgun (WGS) entry which is preliminary data.</text>
</comment>
<evidence type="ECO:0000256" key="4">
    <source>
        <dbReference type="ARBA" id="ARBA00022603"/>
    </source>
</evidence>
<dbReference type="CDD" id="cd11642">
    <property type="entry name" value="SUMT"/>
    <property type="match status" value="1"/>
</dbReference>
<comment type="similarity">
    <text evidence="2">Belongs to the precorrin methyltransferase family.</text>
</comment>
<dbReference type="InterPro" id="IPR003043">
    <property type="entry name" value="Uropor_MeTrfase_CS"/>
</dbReference>
<dbReference type="InterPro" id="IPR014776">
    <property type="entry name" value="4pyrrole_Mease_sub2"/>
</dbReference>
<evidence type="ECO:0000313" key="10">
    <source>
        <dbReference type="EMBL" id="MCA6063707.1"/>
    </source>
</evidence>
<dbReference type="NCBIfam" id="TIGR01469">
    <property type="entry name" value="cobA_cysG_Cterm"/>
    <property type="match status" value="1"/>
</dbReference>
<dbReference type="PANTHER" id="PTHR45790">
    <property type="entry name" value="SIROHEME SYNTHASE-RELATED"/>
    <property type="match status" value="1"/>
</dbReference>
<dbReference type="Pfam" id="PF00590">
    <property type="entry name" value="TP_methylase"/>
    <property type="match status" value="1"/>
</dbReference>
<evidence type="ECO:0000256" key="6">
    <source>
        <dbReference type="ARBA" id="ARBA00022691"/>
    </source>
</evidence>
<dbReference type="PANTHER" id="PTHR45790:SF1">
    <property type="entry name" value="SIROHEME SYNTHASE"/>
    <property type="match status" value="1"/>
</dbReference>
<evidence type="ECO:0000256" key="1">
    <source>
        <dbReference type="ARBA" id="ARBA00004953"/>
    </source>
</evidence>
<evidence type="ECO:0000256" key="8">
    <source>
        <dbReference type="ARBA" id="ARBA00025705"/>
    </source>
</evidence>
<dbReference type="GO" id="GO:0032259">
    <property type="term" value="P:methylation"/>
    <property type="evidence" value="ECO:0007669"/>
    <property type="project" value="UniProtKB-KW"/>
</dbReference>
<keyword evidence="4 10" id="KW-0489">Methyltransferase</keyword>
<keyword evidence="5 10" id="KW-0808">Transferase</keyword>
<dbReference type="GO" id="GO:0004851">
    <property type="term" value="F:uroporphyrin-III C-methyltransferase activity"/>
    <property type="evidence" value="ECO:0007669"/>
    <property type="project" value="UniProtKB-EC"/>
</dbReference>
<dbReference type="InterPro" id="IPR014777">
    <property type="entry name" value="4pyrrole_Mease_sub1"/>
</dbReference>
<dbReference type="EMBL" id="JAEDAH010000043">
    <property type="protein sequence ID" value="MCA6063707.1"/>
    <property type="molecule type" value="Genomic_DNA"/>
</dbReference>
<dbReference type="SUPFAM" id="SSF53790">
    <property type="entry name" value="Tetrapyrrole methylase"/>
    <property type="match status" value="1"/>
</dbReference>
<evidence type="ECO:0000259" key="9">
    <source>
        <dbReference type="Pfam" id="PF00590"/>
    </source>
</evidence>
<reference evidence="10 11" key="1">
    <citation type="submission" date="2020-12" db="EMBL/GenBank/DDBJ databases">
        <title>Novel Thalassolituus-related marine hydrocarbonoclastic bacteria mediated algae-derived hydrocarbons mineralization in twilight zone of the northern South China Sea.</title>
        <authorList>
            <person name="Dong C."/>
        </authorList>
    </citation>
    <scope>NUCLEOTIDE SEQUENCE [LARGE SCALE GENOMIC DNA]</scope>
    <source>
        <strain evidence="10 11">IMCC1826</strain>
    </source>
</reference>
<dbReference type="Gene3D" id="3.30.950.10">
    <property type="entry name" value="Methyltransferase, Cobalt-precorrin-4 Transmethylase, Domain 2"/>
    <property type="match status" value="1"/>
</dbReference>
<evidence type="ECO:0000256" key="3">
    <source>
        <dbReference type="ARBA" id="ARBA00012162"/>
    </source>
</evidence>
<dbReference type="InterPro" id="IPR035996">
    <property type="entry name" value="4pyrrol_Methylase_sf"/>
</dbReference>
<keyword evidence="6" id="KW-0949">S-adenosyl-L-methionine</keyword>
<dbReference type="NCBIfam" id="NF004790">
    <property type="entry name" value="PRK06136.1"/>
    <property type="match status" value="1"/>
</dbReference>
<organism evidence="10 11">
    <name type="scientific">Thalassolituus marinus</name>
    <dbReference type="NCBI Taxonomy" id="671053"/>
    <lineage>
        <taxon>Bacteria</taxon>
        <taxon>Pseudomonadati</taxon>
        <taxon>Pseudomonadota</taxon>
        <taxon>Gammaproteobacteria</taxon>
        <taxon>Oceanospirillales</taxon>
        <taxon>Oceanospirillaceae</taxon>
        <taxon>Thalassolituus</taxon>
    </lineage>
</organism>
<dbReference type="Gene3D" id="3.40.1010.10">
    <property type="entry name" value="Cobalt-precorrin-4 Transmethylase, Domain 1"/>
    <property type="match status" value="1"/>
</dbReference>
<dbReference type="Proteomes" id="UP000714380">
    <property type="component" value="Unassembled WGS sequence"/>
</dbReference>
<keyword evidence="11" id="KW-1185">Reference proteome</keyword>
<dbReference type="EC" id="2.1.1.107" evidence="3"/>
<dbReference type="InterPro" id="IPR006366">
    <property type="entry name" value="CobA/CysG_C"/>
</dbReference>
<evidence type="ECO:0000313" key="11">
    <source>
        <dbReference type="Proteomes" id="UP000714380"/>
    </source>
</evidence>
<dbReference type="PROSITE" id="PS00839">
    <property type="entry name" value="SUMT_1"/>
    <property type="match status" value="1"/>
</dbReference>
<dbReference type="InterPro" id="IPR000878">
    <property type="entry name" value="4pyrrol_Mease"/>
</dbReference>
<evidence type="ECO:0000256" key="2">
    <source>
        <dbReference type="ARBA" id="ARBA00005879"/>
    </source>
</evidence>
<accession>A0ABS7ZRF2</accession>
<name>A0ABS7ZRF2_9GAMM</name>
<dbReference type="InterPro" id="IPR050161">
    <property type="entry name" value="Siro_Cobalamin_biosynth"/>
</dbReference>
<evidence type="ECO:0000256" key="5">
    <source>
        <dbReference type="ARBA" id="ARBA00022679"/>
    </source>
</evidence>
<comment type="pathway">
    <text evidence="1">Cofactor biosynthesis; adenosylcobalamin biosynthesis.</text>
</comment>
<comment type="pathway">
    <text evidence="8">Porphyrin-containing compound metabolism; siroheme biosynthesis; precorrin-2 from uroporphyrinogen III: step 1/1.</text>
</comment>
<feature type="domain" description="Tetrapyrrole methylase" evidence="9">
    <location>
        <begin position="24"/>
        <end position="234"/>
    </location>
</feature>
<gene>
    <name evidence="10" type="primary">cobA</name>
    <name evidence="10" type="ORF">I9W95_08810</name>
</gene>
<protein>
    <recommendedName>
        <fullName evidence="3">uroporphyrinogen-III C-methyltransferase</fullName>
        <ecNumber evidence="3">2.1.1.107</ecNumber>
    </recommendedName>
</protein>
<proteinExistence type="inferred from homology"/>
<sequence>MQASTISHLLSAVPGDPPLQAGEVALVGSGPGDPGLLTLRALHLISQADVVVYDRLVGAGIMALIPAQCPTIYVGKAAGDHVLPQGEINQLLVKLAQEGKRTVRLKGGDPYIFGRGGEEVEELRQAGIRYRVVPGITAASGCATYAGIPLTHRDHAQSCTLITGHLKTDGELDLNWQALAAPGQTLVFYMGIGATPLIARRLREAGLAASTPAAVIERGTTDRQRVLRSTLSQLPDLIARENIKPPALLIIGSVTGIAYDEFHPLTEEVSVC</sequence>
<evidence type="ECO:0000256" key="7">
    <source>
        <dbReference type="ARBA" id="ARBA00023244"/>
    </source>
</evidence>